<keyword evidence="3" id="KW-0812">Transmembrane</keyword>
<reference evidence="5 6" key="1">
    <citation type="submission" date="2018-12" db="EMBL/GenBank/DDBJ databases">
        <title>The whole draft genome of Streptomyce luteoverticillatus CGMCC 15060.</title>
        <authorList>
            <person name="Feng Z."/>
            <person name="Chen G."/>
            <person name="Zhang J."/>
            <person name="Zhu H."/>
            <person name="Yu X."/>
            <person name="Zhang W."/>
            <person name="Zhang X."/>
        </authorList>
    </citation>
    <scope>NUCLEOTIDE SEQUENCE [LARGE SCALE GENOMIC DNA]</scope>
    <source>
        <strain evidence="5 6">CGMCC 15060</strain>
    </source>
</reference>
<feature type="transmembrane region" description="Helical" evidence="3">
    <location>
        <begin position="93"/>
        <end position="109"/>
    </location>
</feature>
<proteinExistence type="inferred from homology"/>
<dbReference type="PRINTS" id="PR00864">
    <property type="entry name" value="PREPILNPTASE"/>
</dbReference>
<dbReference type="GO" id="GO:0004190">
    <property type="term" value="F:aspartic-type endopeptidase activity"/>
    <property type="evidence" value="ECO:0007669"/>
    <property type="project" value="InterPro"/>
</dbReference>
<organism evidence="5 6">
    <name type="scientific">Streptomyces luteoverticillatus</name>
    <name type="common">Streptoverticillium luteoverticillatus</name>
    <dbReference type="NCBI Taxonomy" id="66425"/>
    <lineage>
        <taxon>Bacteria</taxon>
        <taxon>Bacillati</taxon>
        <taxon>Actinomycetota</taxon>
        <taxon>Actinomycetes</taxon>
        <taxon>Kitasatosporales</taxon>
        <taxon>Streptomycetaceae</taxon>
        <taxon>Streptomyces</taxon>
    </lineage>
</organism>
<sequence length="246" mass="24807">MDVVLIAVAAVYGALAGVLTRRARFRLAVEPEEGWRSTAPCGHAVGGWVGAARCGVCGERYGPGAPAPPWWPAVMTAVVCGGLAAAVGIRPELAVWLLAVPVGVVLAGVDRQVHRLPDVLTLPLAAGTALLLGAASLIPGAAGSWPRALLGGLALGGGYLALFLLHPSGMGFGDVKLAAGLGCALGWYGWWPLLQGALAGLLLASCYGNALRITHRVPRGASIPLGPFLIAGAWAGVLAGALRAKG</sequence>
<evidence type="ECO:0000259" key="4">
    <source>
        <dbReference type="Pfam" id="PF01478"/>
    </source>
</evidence>
<comment type="similarity">
    <text evidence="1 2">Belongs to the peptidase A24 family.</text>
</comment>
<dbReference type="Proteomes" id="UP000267900">
    <property type="component" value="Chromosome"/>
</dbReference>
<keyword evidence="6" id="KW-1185">Reference proteome</keyword>
<gene>
    <name evidence="5" type="ORF">EKH77_20465</name>
</gene>
<evidence type="ECO:0000313" key="6">
    <source>
        <dbReference type="Proteomes" id="UP000267900"/>
    </source>
</evidence>
<dbReference type="InterPro" id="IPR050882">
    <property type="entry name" value="Prepilin_peptidase/N-MTase"/>
</dbReference>
<dbReference type="InterPro" id="IPR000045">
    <property type="entry name" value="Prepilin_IV_endopep_pep"/>
</dbReference>
<protein>
    <submittedName>
        <fullName evidence="5">Prepilin peptidase</fullName>
    </submittedName>
</protein>
<dbReference type="PANTHER" id="PTHR30487:SF0">
    <property type="entry name" value="PREPILIN LEADER PEPTIDASE_N-METHYLTRANSFERASE-RELATED"/>
    <property type="match status" value="1"/>
</dbReference>
<accession>A0A3S9PLJ9</accession>
<dbReference type="AlphaFoldDB" id="A0A3S9PLJ9"/>
<dbReference type="RefSeq" id="WP_126915786.1">
    <property type="nucleotide sequence ID" value="NZ_CP034587.1"/>
</dbReference>
<dbReference type="PANTHER" id="PTHR30487">
    <property type="entry name" value="TYPE 4 PREPILIN-LIKE PROTEINS LEADER PEPTIDE-PROCESSING ENZYME"/>
    <property type="match status" value="1"/>
</dbReference>
<dbReference type="GO" id="GO:0005886">
    <property type="term" value="C:plasma membrane"/>
    <property type="evidence" value="ECO:0007669"/>
    <property type="project" value="TreeGrafter"/>
</dbReference>
<evidence type="ECO:0000256" key="3">
    <source>
        <dbReference type="SAM" id="Phobius"/>
    </source>
</evidence>
<evidence type="ECO:0000313" key="5">
    <source>
        <dbReference type="EMBL" id="AZQ73270.1"/>
    </source>
</evidence>
<keyword evidence="3" id="KW-0472">Membrane</keyword>
<feature type="transmembrane region" description="Helical" evidence="3">
    <location>
        <begin position="70"/>
        <end position="88"/>
    </location>
</feature>
<feature type="transmembrane region" description="Helical" evidence="3">
    <location>
        <begin position="148"/>
        <end position="168"/>
    </location>
</feature>
<keyword evidence="3" id="KW-1133">Transmembrane helix</keyword>
<dbReference type="Pfam" id="PF01478">
    <property type="entry name" value="Peptidase_A24"/>
    <property type="match status" value="1"/>
</dbReference>
<dbReference type="GO" id="GO:0006465">
    <property type="term" value="P:signal peptide processing"/>
    <property type="evidence" value="ECO:0007669"/>
    <property type="project" value="TreeGrafter"/>
</dbReference>
<dbReference type="Gene3D" id="1.20.120.1220">
    <property type="match status" value="1"/>
</dbReference>
<feature type="transmembrane region" description="Helical" evidence="3">
    <location>
        <begin position="223"/>
        <end position="242"/>
    </location>
</feature>
<feature type="transmembrane region" description="Helical" evidence="3">
    <location>
        <begin position="121"/>
        <end position="141"/>
    </location>
</feature>
<feature type="transmembrane region" description="Helical" evidence="3">
    <location>
        <begin position="188"/>
        <end position="211"/>
    </location>
</feature>
<dbReference type="EMBL" id="CP034587">
    <property type="protein sequence ID" value="AZQ73270.1"/>
    <property type="molecule type" value="Genomic_DNA"/>
</dbReference>
<evidence type="ECO:0000256" key="2">
    <source>
        <dbReference type="RuleBase" id="RU003793"/>
    </source>
</evidence>
<name>A0A3S9PLJ9_STRLT</name>
<feature type="domain" description="Prepilin type IV endopeptidase peptidase" evidence="4">
    <location>
        <begin position="101"/>
        <end position="206"/>
    </location>
</feature>
<evidence type="ECO:0000256" key="1">
    <source>
        <dbReference type="ARBA" id="ARBA00005801"/>
    </source>
</evidence>
<dbReference type="InterPro" id="IPR014032">
    <property type="entry name" value="Peptidase_A24A_bac"/>
</dbReference>
<dbReference type="OrthoDB" id="2087435at2"/>